<feature type="region of interest" description="Disordered" evidence="1">
    <location>
        <begin position="106"/>
        <end position="148"/>
    </location>
</feature>
<feature type="compositionally biased region" description="Polar residues" evidence="1">
    <location>
        <begin position="119"/>
        <end position="134"/>
    </location>
</feature>
<dbReference type="AlphaFoldDB" id="A0A3S4FAM0"/>
<dbReference type="EMBL" id="UWOC01000151">
    <property type="protein sequence ID" value="VCU09663.1"/>
    <property type="molecule type" value="Genomic_DNA"/>
</dbReference>
<protein>
    <recommendedName>
        <fullName evidence="4">Gene transfer agent family protein</fullName>
    </recommendedName>
</protein>
<dbReference type="RefSeq" id="WP_129609491.1">
    <property type="nucleotide sequence ID" value="NZ_UWOC01000151.1"/>
</dbReference>
<dbReference type="InterPro" id="IPR021791">
    <property type="entry name" value="Phage_TAC_11"/>
</dbReference>
<evidence type="ECO:0000313" key="3">
    <source>
        <dbReference type="Proteomes" id="UP000289200"/>
    </source>
</evidence>
<comment type="caution">
    <text evidence="2">The sequence shown here is derived from an EMBL/GenBank/DDBJ whole genome shotgun (WGS) entry which is preliminary data.</text>
</comment>
<dbReference type="Pfam" id="PF11836">
    <property type="entry name" value="Phage_TAC_11"/>
    <property type="match status" value="1"/>
</dbReference>
<evidence type="ECO:0000313" key="2">
    <source>
        <dbReference type="EMBL" id="VCU09663.1"/>
    </source>
</evidence>
<organism evidence="2 3">
    <name type="scientific">Rhodoplanes serenus</name>
    <dbReference type="NCBI Taxonomy" id="200615"/>
    <lineage>
        <taxon>Bacteria</taxon>
        <taxon>Pseudomonadati</taxon>
        <taxon>Pseudomonadota</taxon>
        <taxon>Alphaproteobacteria</taxon>
        <taxon>Hyphomicrobiales</taxon>
        <taxon>Nitrobacteraceae</taxon>
        <taxon>Rhodoplanes</taxon>
    </lineage>
</organism>
<sequence>MPHGTVTIVWSHGEDQFCLAQVKHILSLEDACGVGIAAVFGRLLAGTWCLHDVREPIRLGLIGGGMTPERAMQVVKRHVDGSPLAESVAVARAVIEAVLIGVPDDQPGKPAAAEAVDPTFTTMTDASAAPDSTGSAPLSASRPAPSTI</sequence>
<name>A0A3S4FAM0_9BRAD</name>
<accession>A0A3S4FAM0</accession>
<dbReference type="Proteomes" id="UP000289200">
    <property type="component" value="Unassembled WGS sequence"/>
</dbReference>
<reference evidence="3" key="1">
    <citation type="submission" date="2018-10" db="EMBL/GenBank/DDBJ databases">
        <authorList>
            <person name="Peiro R."/>
            <person name="Begona"/>
            <person name="Cbmso G."/>
            <person name="Lopez M."/>
            <person name="Gonzalez S."/>
            <person name="Sacristan E."/>
            <person name="Castillo E."/>
        </authorList>
    </citation>
    <scope>NUCLEOTIDE SEQUENCE [LARGE SCALE GENOMIC DNA]</scope>
</reference>
<evidence type="ECO:0000256" key="1">
    <source>
        <dbReference type="SAM" id="MobiDB-lite"/>
    </source>
</evidence>
<proteinExistence type="predicted"/>
<keyword evidence="3" id="KW-1185">Reference proteome</keyword>
<gene>
    <name evidence="2" type="ORF">RHODGE_RHODGE_02832</name>
</gene>
<dbReference type="OrthoDB" id="7509188at2"/>
<evidence type="ECO:0008006" key="4">
    <source>
        <dbReference type="Google" id="ProtNLM"/>
    </source>
</evidence>
<feature type="compositionally biased region" description="Low complexity" evidence="1">
    <location>
        <begin position="135"/>
        <end position="148"/>
    </location>
</feature>